<name>A0ACC1TPX5_9AGAR</name>
<accession>A0ACC1TPX5</accession>
<evidence type="ECO:0000313" key="1">
    <source>
        <dbReference type="EMBL" id="KAJ3806762.1"/>
    </source>
</evidence>
<proteinExistence type="predicted"/>
<feature type="non-terminal residue" evidence="1">
    <location>
        <position position="1"/>
    </location>
</feature>
<evidence type="ECO:0000313" key="2">
    <source>
        <dbReference type="Proteomes" id="UP001163835"/>
    </source>
</evidence>
<keyword evidence="2" id="KW-1185">Reference proteome</keyword>
<protein>
    <submittedName>
        <fullName evidence="1">Uncharacterized protein</fullName>
    </submittedName>
</protein>
<comment type="caution">
    <text evidence="1">The sequence shown here is derived from an EMBL/GenBank/DDBJ whole genome shotgun (WGS) entry which is preliminary data.</text>
</comment>
<gene>
    <name evidence="1" type="ORF">F5876DRAFT_3315</name>
</gene>
<sequence length="68" mass="8021">DIQNKDIPHCTKLTELILKQYEIHWHEMTRKNISVKASLGRISFTLEMWTNGILKGFMAITAHYMMKD</sequence>
<dbReference type="Proteomes" id="UP001163835">
    <property type="component" value="Unassembled WGS sequence"/>
</dbReference>
<dbReference type="EMBL" id="MU795382">
    <property type="protein sequence ID" value="KAJ3806762.1"/>
    <property type="molecule type" value="Genomic_DNA"/>
</dbReference>
<feature type="non-terminal residue" evidence="1">
    <location>
        <position position="68"/>
    </location>
</feature>
<organism evidence="1 2">
    <name type="scientific">Lentinula aff. lateritia</name>
    <dbReference type="NCBI Taxonomy" id="2804960"/>
    <lineage>
        <taxon>Eukaryota</taxon>
        <taxon>Fungi</taxon>
        <taxon>Dikarya</taxon>
        <taxon>Basidiomycota</taxon>
        <taxon>Agaricomycotina</taxon>
        <taxon>Agaricomycetes</taxon>
        <taxon>Agaricomycetidae</taxon>
        <taxon>Agaricales</taxon>
        <taxon>Marasmiineae</taxon>
        <taxon>Omphalotaceae</taxon>
        <taxon>Lentinula</taxon>
    </lineage>
</organism>
<reference evidence="1" key="1">
    <citation type="submission" date="2022-09" db="EMBL/GenBank/DDBJ databases">
        <title>A Global Phylogenomic Analysis of the Shiitake Genus Lentinula.</title>
        <authorList>
            <consortium name="DOE Joint Genome Institute"/>
            <person name="Sierra-Patev S."/>
            <person name="Min B."/>
            <person name="Naranjo-Ortiz M."/>
            <person name="Looney B."/>
            <person name="Konkel Z."/>
            <person name="Slot J.C."/>
            <person name="Sakamoto Y."/>
            <person name="Steenwyk J.L."/>
            <person name="Rokas A."/>
            <person name="Carro J."/>
            <person name="Camarero S."/>
            <person name="Ferreira P."/>
            <person name="Molpeceres G."/>
            <person name="Ruiz-Duenas F.J."/>
            <person name="Serrano A."/>
            <person name="Henrissat B."/>
            <person name="Drula E."/>
            <person name="Hughes K.W."/>
            <person name="Mata J.L."/>
            <person name="Ishikawa N.K."/>
            <person name="Vargas-Isla R."/>
            <person name="Ushijima S."/>
            <person name="Smith C.A."/>
            <person name="Ahrendt S."/>
            <person name="Andreopoulos W."/>
            <person name="He G."/>
            <person name="Labutti K."/>
            <person name="Lipzen A."/>
            <person name="Ng V."/>
            <person name="Riley R."/>
            <person name="Sandor L."/>
            <person name="Barry K."/>
            <person name="Martinez A.T."/>
            <person name="Xiao Y."/>
            <person name="Gibbons J.G."/>
            <person name="Terashima K."/>
            <person name="Grigoriev I.V."/>
            <person name="Hibbett D.S."/>
        </authorList>
    </citation>
    <scope>NUCLEOTIDE SEQUENCE</scope>
    <source>
        <strain evidence="1">TMI1499</strain>
    </source>
</reference>